<dbReference type="FunFam" id="3.10.20.90:FF:000154">
    <property type="entry name" value="Large proline-rich protein BAG6"/>
    <property type="match status" value="1"/>
</dbReference>
<dbReference type="GO" id="GO:0031593">
    <property type="term" value="F:polyubiquitin modification-dependent protein binding"/>
    <property type="evidence" value="ECO:0007669"/>
    <property type="project" value="TreeGrafter"/>
</dbReference>
<dbReference type="SMART" id="SM00213">
    <property type="entry name" value="UBQ"/>
    <property type="match status" value="1"/>
</dbReference>
<evidence type="ECO:0000256" key="1">
    <source>
        <dbReference type="SAM" id="MobiDB-lite"/>
    </source>
</evidence>
<dbReference type="PROSITE" id="PS50053">
    <property type="entry name" value="UBIQUITIN_2"/>
    <property type="match status" value="1"/>
</dbReference>
<dbReference type="PANTHER" id="PTHR15204:SF0">
    <property type="entry name" value="LARGE PROLINE-RICH PROTEIN BAG6"/>
    <property type="match status" value="1"/>
</dbReference>
<dbReference type="GO" id="GO:0051787">
    <property type="term" value="F:misfolded protein binding"/>
    <property type="evidence" value="ECO:0007669"/>
    <property type="project" value="TreeGrafter"/>
</dbReference>
<dbReference type="Proteomes" id="UP001381693">
    <property type="component" value="Unassembled WGS sequence"/>
</dbReference>
<dbReference type="GO" id="GO:0036503">
    <property type="term" value="P:ERAD pathway"/>
    <property type="evidence" value="ECO:0007669"/>
    <property type="project" value="TreeGrafter"/>
</dbReference>
<reference evidence="3 4" key="1">
    <citation type="submission" date="2023-11" db="EMBL/GenBank/DDBJ databases">
        <title>Halocaridina rubra genome assembly.</title>
        <authorList>
            <person name="Smith C."/>
        </authorList>
    </citation>
    <scope>NUCLEOTIDE SEQUENCE [LARGE SCALE GENOMIC DNA]</scope>
    <source>
        <strain evidence="3">EP-1</strain>
        <tissue evidence="3">Whole</tissue>
    </source>
</reference>
<feature type="compositionally biased region" description="Basic residues" evidence="1">
    <location>
        <begin position="97"/>
        <end position="111"/>
    </location>
</feature>
<comment type="caution">
    <text evidence="3">The sequence shown here is derived from an EMBL/GenBank/DDBJ whole genome shotgun (WGS) entry which is preliminary data.</text>
</comment>
<name>A0AAN8ZTZ9_HALRR</name>
<protein>
    <submittedName>
        <fullName evidence="3">Large proline-rich protein bag6</fullName>
    </submittedName>
</protein>
<evidence type="ECO:0000313" key="3">
    <source>
        <dbReference type="EMBL" id="KAK7068511.1"/>
    </source>
</evidence>
<evidence type="ECO:0000313" key="4">
    <source>
        <dbReference type="Proteomes" id="UP001381693"/>
    </source>
</evidence>
<keyword evidence="4" id="KW-1185">Reference proteome</keyword>
<accession>A0AAN8ZTZ9</accession>
<dbReference type="EMBL" id="JAXCGZ010017214">
    <property type="protein sequence ID" value="KAK7068511.1"/>
    <property type="molecule type" value="Genomic_DNA"/>
</dbReference>
<feature type="region of interest" description="Disordered" evidence="1">
    <location>
        <begin position="173"/>
        <end position="248"/>
    </location>
</feature>
<dbReference type="CDD" id="cd01809">
    <property type="entry name" value="Ubl_BAG6"/>
    <property type="match status" value="1"/>
</dbReference>
<dbReference type="InterPro" id="IPR000626">
    <property type="entry name" value="Ubiquitin-like_dom"/>
</dbReference>
<feature type="non-terminal residue" evidence="3">
    <location>
        <position position="248"/>
    </location>
</feature>
<dbReference type="SUPFAM" id="SSF54236">
    <property type="entry name" value="Ubiquitin-like"/>
    <property type="match status" value="1"/>
</dbReference>
<dbReference type="Pfam" id="PF00240">
    <property type="entry name" value="ubiquitin"/>
    <property type="match status" value="1"/>
</dbReference>
<feature type="domain" description="Ubiquitin-like" evidence="2">
    <location>
        <begin position="2"/>
        <end position="64"/>
    </location>
</feature>
<feature type="compositionally biased region" description="Polar residues" evidence="1">
    <location>
        <begin position="212"/>
        <end position="231"/>
    </location>
</feature>
<dbReference type="AlphaFoldDB" id="A0AAN8ZTZ9"/>
<dbReference type="Gene3D" id="3.10.20.90">
    <property type="entry name" value="Phosphatidylinositol 3-kinase Catalytic Subunit, Chain A, domain 1"/>
    <property type="match status" value="1"/>
</dbReference>
<evidence type="ECO:0000259" key="2">
    <source>
        <dbReference type="PROSITE" id="PS50053"/>
    </source>
</evidence>
<proteinExistence type="predicted"/>
<dbReference type="GO" id="GO:0071818">
    <property type="term" value="C:BAT3 complex"/>
    <property type="evidence" value="ECO:0007669"/>
    <property type="project" value="TreeGrafter"/>
</dbReference>
<feature type="region of interest" description="Disordered" evidence="1">
    <location>
        <begin position="75"/>
        <end position="115"/>
    </location>
</feature>
<feature type="compositionally biased region" description="Low complexity" evidence="1">
    <location>
        <begin position="77"/>
        <end position="96"/>
    </location>
</feature>
<dbReference type="PANTHER" id="PTHR15204">
    <property type="entry name" value="LARGE PROLINE-RICH PROTEIN BAG6"/>
    <property type="match status" value="1"/>
</dbReference>
<organism evidence="3 4">
    <name type="scientific">Halocaridina rubra</name>
    <name type="common">Hawaiian red shrimp</name>
    <dbReference type="NCBI Taxonomy" id="373956"/>
    <lineage>
        <taxon>Eukaryota</taxon>
        <taxon>Metazoa</taxon>
        <taxon>Ecdysozoa</taxon>
        <taxon>Arthropoda</taxon>
        <taxon>Crustacea</taxon>
        <taxon>Multicrustacea</taxon>
        <taxon>Malacostraca</taxon>
        <taxon>Eumalacostraca</taxon>
        <taxon>Eucarida</taxon>
        <taxon>Decapoda</taxon>
        <taxon>Pleocyemata</taxon>
        <taxon>Caridea</taxon>
        <taxon>Atyoidea</taxon>
        <taxon>Atyidae</taxon>
        <taxon>Halocaridina</taxon>
    </lineage>
</organism>
<sequence length="248" mass="26746">MIDVTVKTLDSQNHRYSVPDDITVKQFKERIVTSVSIPADKQRLIYCGRVLQDDKKLADYNVHEKVVHLVMRAPPQANSAGSSSGASSSGNTSGAAHFRHHHHNHHHHRRQPQSEGAQVLLGSYVLPEDSEPIVPTAQGPSSSGVRLHQARSMLEKASTVLDQLDEHLGLGIDTNLPQSTNESAAVASTDQASEANGERIAMETDPLDDNNRPSTSDVTDEGNASASSATTPPGDDMEALYSEMDALN</sequence>
<dbReference type="InterPro" id="IPR029071">
    <property type="entry name" value="Ubiquitin-like_domsf"/>
</dbReference>
<feature type="compositionally biased region" description="Polar residues" evidence="1">
    <location>
        <begin position="175"/>
        <end position="194"/>
    </location>
</feature>
<gene>
    <name evidence="3" type="primary">BAG6</name>
    <name evidence="3" type="ORF">SK128_014194</name>
</gene>